<protein>
    <recommendedName>
        <fullName evidence="3">SLA1 homology domain-containing protein</fullName>
    </recommendedName>
</protein>
<dbReference type="EMBL" id="JAENII010000012">
    <property type="protein sequence ID" value="MBK1828254.1"/>
    <property type="molecule type" value="Genomic_DNA"/>
</dbReference>
<dbReference type="Proteomes" id="UP000658278">
    <property type="component" value="Unassembled WGS sequence"/>
</dbReference>
<evidence type="ECO:0000313" key="1">
    <source>
        <dbReference type="EMBL" id="MBK1828254.1"/>
    </source>
</evidence>
<dbReference type="Gene3D" id="2.30.30.700">
    <property type="entry name" value="SLA1 homology domain 1"/>
    <property type="match status" value="1"/>
</dbReference>
<sequence>MKPWNVLLTLIIGAAPLHADDPVFVEKKGIVAMEAESTTSNLRRWIKKTDVKDFSGECHIEFTGNKAESGPPDSPLKYAFKINKGGVYQLTIRGHKRLETKRQDISNDCFVALDGDFDEAGGAPLKILRTDTKMFGGSADGWGWTTQLDVNHKKYPALYQLKSGETYELTISGRSKNFNIDRILFVHEDKNLREVQRDNPDESARESGGITTSRLKPKTFRTLTNAEGREIKAELVSKLDDTLIIRVQGKRFEIAISSLSEDDQKFIKDWQP</sequence>
<dbReference type="RefSeq" id="WP_200281310.1">
    <property type="nucleotide sequence ID" value="NZ_JAENII010000012.1"/>
</dbReference>
<name>A0A934RAR3_9BACT</name>
<reference evidence="1" key="1">
    <citation type="submission" date="2021-01" db="EMBL/GenBank/DDBJ databases">
        <title>Modified the classification status of verrucomicrobia.</title>
        <authorList>
            <person name="Feng X."/>
        </authorList>
    </citation>
    <scope>NUCLEOTIDE SEQUENCE</scope>
    <source>
        <strain evidence="1">KCTC 22201</strain>
    </source>
</reference>
<comment type="caution">
    <text evidence="1">The sequence shown here is derived from an EMBL/GenBank/DDBJ whole genome shotgun (WGS) entry which is preliminary data.</text>
</comment>
<dbReference type="Gene3D" id="2.60.120.260">
    <property type="entry name" value="Galactose-binding domain-like"/>
    <property type="match status" value="1"/>
</dbReference>
<evidence type="ECO:0000313" key="2">
    <source>
        <dbReference type="Proteomes" id="UP000658278"/>
    </source>
</evidence>
<accession>A0A934RAR3</accession>
<proteinExistence type="predicted"/>
<gene>
    <name evidence="1" type="ORF">JIN81_14565</name>
</gene>
<dbReference type="AlphaFoldDB" id="A0A934RAR3"/>
<keyword evidence="2" id="KW-1185">Reference proteome</keyword>
<evidence type="ECO:0008006" key="3">
    <source>
        <dbReference type="Google" id="ProtNLM"/>
    </source>
</evidence>
<organism evidence="1 2">
    <name type="scientific">Haloferula rosea</name>
    <dbReference type="NCBI Taxonomy" id="490093"/>
    <lineage>
        <taxon>Bacteria</taxon>
        <taxon>Pseudomonadati</taxon>
        <taxon>Verrucomicrobiota</taxon>
        <taxon>Verrucomicrobiia</taxon>
        <taxon>Verrucomicrobiales</taxon>
        <taxon>Verrucomicrobiaceae</taxon>
        <taxon>Haloferula</taxon>
    </lineage>
</organism>